<keyword evidence="2" id="KW-1185">Reference proteome</keyword>
<comment type="caution">
    <text evidence="1">The sequence shown here is derived from an EMBL/GenBank/DDBJ whole genome shotgun (WGS) entry which is preliminary data.</text>
</comment>
<gene>
    <name evidence="1" type="ORF">ACFPT7_22170</name>
</gene>
<evidence type="ECO:0000313" key="2">
    <source>
        <dbReference type="Proteomes" id="UP001596091"/>
    </source>
</evidence>
<reference evidence="2" key="1">
    <citation type="journal article" date="2019" name="Int. J. Syst. Evol. Microbiol.">
        <title>The Global Catalogue of Microorganisms (GCM) 10K type strain sequencing project: providing services to taxonomists for standard genome sequencing and annotation.</title>
        <authorList>
            <consortium name="The Broad Institute Genomics Platform"/>
            <consortium name="The Broad Institute Genome Sequencing Center for Infectious Disease"/>
            <person name="Wu L."/>
            <person name="Ma J."/>
        </authorList>
    </citation>
    <scope>NUCLEOTIDE SEQUENCE [LARGE SCALE GENOMIC DNA]</scope>
    <source>
        <strain evidence="2">JCM 4087</strain>
    </source>
</reference>
<evidence type="ECO:0000313" key="1">
    <source>
        <dbReference type="EMBL" id="MFC5865031.1"/>
    </source>
</evidence>
<dbReference type="RefSeq" id="WP_263332100.1">
    <property type="nucleotide sequence ID" value="NZ_JAGSYH010000001.1"/>
</dbReference>
<organism evidence="1 2">
    <name type="scientific">Acidicapsa dinghuensis</name>
    <dbReference type="NCBI Taxonomy" id="2218256"/>
    <lineage>
        <taxon>Bacteria</taxon>
        <taxon>Pseudomonadati</taxon>
        <taxon>Acidobacteriota</taxon>
        <taxon>Terriglobia</taxon>
        <taxon>Terriglobales</taxon>
        <taxon>Acidobacteriaceae</taxon>
        <taxon>Acidicapsa</taxon>
    </lineage>
</organism>
<dbReference type="EMBL" id="JBHSPH010000010">
    <property type="protein sequence ID" value="MFC5865031.1"/>
    <property type="molecule type" value="Genomic_DNA"/>
</dbReference>
<name>A0ABW1EL59_9BACT</name>
<sequence length="116" mass="12968">MATFSIKSFQTVSGETTCYHLLAALDHELRQQWQTQFLQEGIVLISRFGYVSVSRASHDVTVFADDYARLGHMLGAQLSKTSARRVCSPYSDNSSYRQCALTMHDTDSSAEDGPLR</sequence>
<dbReference type="Proteomes" id="UP001596091">
    <property type="component" value="Unassembled WGS sequence"/>
</dbReference>
<proteinExistence type="predicted"/>
<protein>
    <submittedName>
        <fullName evidence="1">Uncharacterized protein</fullName>
    </submittedName>
</protein>
<accession>A0ABW1EL59</accession>